<dbReference type="EMBL" id="LS974625">
    <property type="protein sequence ID" value="CAG7867700.1"/>
    <property type="molecule type" value="Genomic_DNA"/>
</dbReference>
<evidence type="ECO:0000313" key="2">
    <source>
        <dbReference type="EMBL" id="CAG7867700.1"/>
    </source>
</evidence>
<gene>
    <name evidence="2" type="ORF">BRAPAZ1V2_A09P81670.2</name>
</gene>
<name>A0A8D9CZ63_BRACM</name>
<dbReference type="AlphaFoldDB" id="A0A8D9CZ63"/>
<dbReference type="Proteomes" id="UP000694005">
    <property type="component" value="Chromosome A09"/>
</dbReference>
<organism evidence="2 3">
    <name type="scientific">Brassica campestris</name>
    <name type="common">Field mustard</name>
    <dbReference type="NCBI Taxonomy" id="3711"/>
    <lineage>
        <taxon>Eukaryota</taxon>
        <taxon>Viridiplantae</taxon>
        <taxon>Streptophyta</taxon>
        <taxon>Embryophyta</taxon>
        <taxon>Tracheophyta</taxon>
        <taxon>Spermatophyta</taxon>
        <taxon>Magnoliopsida</taxon>
        <taxon>eudicotyledons</taxon>
        <taxon>Gunneridae</taxon>
        <taxon>Pentapetalae</taxon>
        <taxon>rosids</taxon>
        <taxon>malvids</taxon>
        <taxon>Brassicales</taxon>
        <taxon>Brassicaceae</taxon>
        <taxon>Brassiceae</taxon>
        <taxon>Brassica</taxon>
    </lineage>
</organism>
<sequence length="128" mass="14994">MGLCLEHNNPEAHYIEGVNQFFFRKRRVKGLRHLCRSAKGKYDKGTYLCAILMLCTGKIKEGKRVLDTLDWEHTLSTSERSWRKIKKLLVFIVLIQRTRTYTIWPDSNPLEAATFKTIIIYARIATTF</sequence>
<dbReference type="InterPro" id="IPR057136">
    <property type="entry name" value="At2g35280_TPR_dom"/>
</dbReference>
<evidence type="ECO:0000259" key="1">
    <source>
        <dbReference type="Pfam" id="PF23310"/>
    </source>
</evidence>
<dbReference type="PANTHER" id="PTHR33784:SF13">
    <property type="entry name" value="F-BOX DOMAIN-CONTAINING PROTEIN"/>
    <property type="match status" value="1"/>
</dbReference>
<dbReference type="PANTHER" id="PTHR33784">
    <property type="entry name" value="OS05G0482100 PROTEIN"/>
    <property type="match status" value="1"/>
</dbReference>
<dbReference type="InterPro" id="IPR040338">
    <property type="entry name" value="At1g67623-like"/>
</dbReference>
<dbReference type="Pfam" id="PF23310">
    <property type="entry name" value="TPR_27"/>
    <property type="match status" value="1"/>
</dbReference>
<reference evidence="2 3" key="1">
    <citation type="submission" date="2021-07" db="EMBL/GenBank/DDBJ databases">
        <authorList>
            <consortium name="Genoscope - CEA"/>
            <person name="William W."/>
        </authorList>
    </citation>
    <scope>NUCLEOTIDE SEQUENCE [LARGE SCALE GENOMIC DNA]</scope>
</reference>
<proteinExistence type="predicted"/>
<dbReference type="Gramene" id="A09p81670.2_BraZ1">
    <property type="protein sequence ID" value="A09p81670.2_BraZ1.CDS.1"/>
    <property type="gene ID" value="A09g81670.2_BraZ1"/>
</dbReference>
<accession>A0A8D9CZ63</accession>
<protein>
    <recommendedName>
        <fullName evidence="1">At2g35280-like TPR domain-containing protein</fullName>
    </recommendedName>
</protein>
<feature type="domain" description="At2g35280-like TPR" evidence="1">
    <location>
        <begin position="4"/>
        <end position="73"/>
    </location>
</feature>
<evidence type="ECO:0000313" key="3">
    <source>
        <dbReference type="Proteomes" id="UP000694005"/>
    </source>
</evidence>